<keyword evidence="1 5" id="KW-0436">Ligase</keyword>
<dbReference type="PANTHER" id="PTHR36510:SF1">
    <property type="entry name" value="GLUTAMATE--CYSTEINE LIGASE 2-RELATED"/>
    <property type="match status" value="1"/>
</dbReference>
<gene>
    <name evidence="6" type="ORF">GCM10010170_027480</name>
</gene>
<dbReference type="Proteomes" id="UP001501444">
    <property type="component" value="Unassembled WGS sequence"/>
</dbReference>
<comment type="caution">
    <text evidence="6">The sequence shown here is derived from an EMBL/GenBank/DDBJ whole genome shotgun (WGS) entry which is preliminary data.</text>
</comment>
<evidence type="ECO:0000256" key="2">
    <source>
        <dbReference type="ARBA" id="ARBA00022741"/>
    </source>
</evidence>
<dbReference type="NCBIfam" id="TIGR02050">
    <property type="entry name" value="gshA_cyan_rel"/>
    <property type="match status" value="1"/>
</dbReference>
<dbReference type="InterPro" id="IPR011793">
    <property type="entry name" value="YbdK"/>
</dbReference>
<dbReference type="InterPro" id="IPR006336">
    <property type="entry name" value="GCS2"/>
</dbReference>
<dbReference type="Pfam" id="PF04107">
    <property type="entry name" value="GCS2"/>
    <property type="match status" value="1"/>
</dbReference>
<dbReference type="EMBL" id="BAAARV010000023">
    <property type="protein sequence ID" value="GAA2343002.1"/>
    <property type="molecule type" value="Genomic_DNA"/>
</dbReference>
<evidence type="ECO:0000313" key="6">
    <source>
        <dbReference type="EMBL" id="GAA2343002.1"/>
    </source>
</evidence>
<evidence type="ECO:0000313" key="7">
    <source>
        <dbReference type="Proteomes" id="UP001501444"/>
    </source>
</evidence>
<dbReference type="Gene3D" id="3.30.590.20">
    <property type="match status" value="1"/>
</dbReference>
<dbReference type="EC" id="6.3.2.2" evidence="5"/>
<proteinExistence type="inferred from homology"/>
<accession>A0ABN3G328</accession>
<evidence type="ECO:0000256" key="3">
    <source>
        <dbReference type="ARBA" id="ARBA00022840"/>
    </source>
</evidence>
<dbReference type="HAMAP" id="MF_01609">
    <property type="entry name" value="Glu_cys_ligase_2"/>
    <property type="match status" value="1"/>
</dbReference>
<evidence type="ECO:0000256" key="5">
    <source>
        <dbReference type="HAMAP-Rule" id="MF_01609"/>
    </source>
</evidence>
<evidence type="ECO:0000256" key="4">
    <source>
        <dbReference type="ARBA" id="ARBA00048819"/>
    </source>
</evidence>
<organism evidence="6 7">
    <name type="scientific">Dactylosporangium salmoneum</name>
    <dbReference type="NCBI Taxonomy" id="53361"/>
    <lineage>
        <taxon>Bacteria</taxon>
        <taxon>Bacillati</taxon>
        <taxon>Actinomycetota</taxon>
        <taxon>Actinomycetes</taxon>
        <taxon>Micromonosporales</taxon>
        <taxon>Micromonosporaceae</taxon>
        <taxon>Dactylosporangium</taxon>
    </lineage>
</organism>
<dbReference type="InterPro" id="IPR050141">
    <property type="entry name" value="GCL_type2/YbdK_subfam"/>
</dbReference>
<keyword evidence="3 5" id="KW-0067">ATP-binding</keyword>
<keyword evidence="7" id="KW-1185">Reference proteome</keyword>
<reference evidence="6 7" key="1">
    <citation type="journal article" date="2019" name="Int. J. Syst. Evol. Microbiol.">
        <title>The Global Catalogue of Microorganisms (GCM) 10K type strain sequencing project: providing services to taxonomists for standard genome sequencing and annotation.</title>
        <authorList>
            <consortium name="The Broad Institute Genomics Platform"/>
            <consortium name="The Broad Institute Genome Sequencing Center for Infectious Disease"/>
            <person name="Wu L."/>
            <person name="Ma J."/>
        </authorList>
    </citation>
    <scope>NUCLEOTIDE SEQUENCE [LARGE SCALE GENOMIC DNA]</scope>
    <source>
        <strain evidence="6 7">JCM 3272</strain>
    </source>
</reference>
<comment type="catalytic activity">
    <reaction evidence="4 5">
        <text>L-cysteine + L-glutamate + ATP = gamma-L-glutamyl-L-cysteine + ADP + phosphate + H(+)</text>
        <dbReference type="Rhea" id="RHEA:13285"/>
        <dbReference type="ChEBI" id="CHEBI:15378"/>
        <dbReference type="ChEBI" id="CHEBI:29985"/>
        <dbReference type="ChEBI" id="CHEBI:30616"/>
        <dbReference type="ChEBI" id="CHEBI:35235"/>
        <dbReference type="ChEBI" id="CHEBI:43474"/>
        <dbReference type="ChEBI" id="CHEBI:58173"/>
        <dbReference type="ChEBI" id="CHEBI:456216"/>
        <dbReference type="EC" id="6.3.2.2"/>
    </reaction>
</comment>
<dbReference type="SUPFAM" id="SSF55931">
    <property type="entry name" value="Glutamine synthetase/guanido kinase"/>
    <property type="match status" value="1"/>
</dbReference>
<dbReference type="GO" id="GO:0016874">
    <property type="term" value="F:ligase activity"/>
    <property type="evidence" value="ECO:0007669"/>
    <property type="project" value="UniProtKB-KW"/>
</dbReference>
<dbReference type="PANTHER" id="PTHR36510">
    <property type="entry name" value="GLUTAMATE--CYSTEINE LIGASE 2-RELATED"/>
    <property type="match status" value="1"/>
</dbReference>
<protein>
    <recommendedName>
        <fullName evidence="5">Putative glutamate--cysteine ligase 2</fullName>
        <ecNumber evidence="5">6.3.2.2</ecNumber>
    </recommendedName>
    <alternativeName>
        <fullName evidence="5">Gamma-glutamylcysteine synthetase 2</fullName>
        <shortName evidence="5">GCS 2</shortName>
        <shortName evidence="5">Gamma-GCS 2</shortName>
    </alternativeName>
</protein>
<dbReference type="InterPro" id="IPR014746">
    <property type="entry name" value="Gln_synth/guanido_kin_cat_dom"/>
</dbReference>
<comment type="similarity">
    <text evidence="5">Belongs to the glutamate--cysteine ligase type 2 family. YbdK subfamily.</text>
</comment>
<comment type="function">
    <text evidence="5">ATP-dependent carboxylate-amine ligase which exhibits weak glutamate--cysteine ligase activity.</text>
</comment>
<evidence type="ECO:0000256" key="1">
    <source>
        <dbReference type="ARBA" id="ARBA00022598"/>
    </source>
</evidence>
<sequence length="377" mass="40138">MLTVGVLTVGVEEEFLLLEPDGSVAPVSSGVLRVTDGDDRVRHEFTAYQLETASGVHTRLDRLHDELAELRWVASRAAALSGARLVATGVPPFRRGPLEALTDDARYHRLAARFPAATAAAAGTCGCHVHVGVADRDLAVGVLGRLRPWLAPLLALSANSPFAGGADTGLGSARYEARRHWPTFRAPEAWADAAEYDRAIAGLISEGTALDVGGVHLLARLSGRFPTIELRVADTCLRAADTVLFAGIARALVATLIDDVRHGRPAERRGAAEVEEDLAAAARHGLVVRGPQPPGRHAAAIADQLRVLLRRITPALAEFGDAAAVHARLGWLCRNGTGAERQRTLRHHDPRPRAFVAALADHTAPHSATARQLAWAV</sequence>
<keyword evidence="2 5" id="KW-0547">Nucleotide-binding</keyword>
<name>A0ABN3G328_9ACTN</name>
<dbReference type="RefSeq" id="WP_344612725.1">
    <property type="nucleotide sequence ID" value="NZ_BAAARV010000023.1"/>
</dbReference>